<dbReference type="InterPro" id="IPR010321">
    <property type="entry name" value="DUF922"/>
</dbReference>
<keyword evidence="2" id="KW-1185">Reference proteome</keyword>
<proteinExistence type="predicted"/>
<accession>A0A0Q3HSI1</accession>
<evidence type="ECO:0000313" key="1">
    <source>
        <dbReference type="EMBL" id="KQK25704.1"/>
    </source>
</evidence>
<dbReference type="STRING" id="452084.AR438_08885"/>
<sequence>MKYVFLILFLTSGHLWSQRIEWKEDRKLVWSNFKSNKNNQHGKDIVAYTHCGWVYSVVKSSNPKGAAKVNIETIFNEDKSWKDDTRITDYVLNHEQKHFDIAEIYARKIRKEIISKIKTSGNYDRYFQTIYNRILKDYRNFQALYDGVTEHGMNKEKQSEYNAIISNELEQLKDYKKL</sequence>
<dbReference type="EMBL" id="LLYZ01000005">
    <property type="protein sequence ID" value="KQK25704.1"/>
    <property type="molecule type" value="Genomic_DNA"/>
</dbReference>
<organism evidence="1 2">
    <name type="scientific">Chryseobacterium aquaticum</name>
    <dbReference type="NCBI Taxonomy" id="452084"/>
    <lineage>
        <taxon>Bacteria</taxon>
        <taxon>Pseudomonadati</taxon>
        <taxon>Bacteroidota</taxon>
        <taxon>Flavobacteriia</taxon>
        <taxon>Flavobacteriales</taxon>
        <taxon>Weeksellaceae</taxon>
        <taxon>Chryseobacterium group</taxon>
        <taxon>Chryseobacterium</taxon>
    </lineage>
</organism>
<evidence type="ECO:0008006" key="3">
    <source>
        <dbReference type="Google" id="ProtNLM"/>
    </source>
</evidence>
<evidence type="ECO:0000313" key="2">
    <source>
        <dbReference type="Proteomes" id="UP000051682"/>
    </source>
</evidence>
<dbReference type="Proteomes" id="UP000051682">
    <property type="component" value="Unassembled WGS sequence"/>
</dbReference>
<gene>
    <name evidence="1" type="ORF">AR438_08885</name>
</gene>
<comment type="caution">
    <text evidence="1">The sequence shown here is derived from an EMBL/GenBank/DDBJ whole genome shotgun (WGS) entry which is preliminary data.</text>
</comment>
<dbReference type="AlphaFoldDB" id="A0A0Q3HSI1"/>
<dbReference type="RefSeq" id="WP_056014458.1">
    <property type="nucleotide sequence ID" value="NZ_LLYZ01000005.1"/>
</dbReference>
<name>A0A0Q3HSI1_9FLAO</name>
<dbReference type="OrthoDB" id="5431540at2"/>
<dbReference type="Pfam" id="PF06037">
    <property type="entry name" value="DUF922"/>
    <property type="match status" value="1"/>
</dbReference>
<protein>
    <recommendedName>
        <fullName evidence="3">DUF922 domain-containing protein</fullName>
    </recommendedName>
</protein>
<reference evidence="1 2" key="1">
    <citation type="submission" date="2015-10" db="EMBL/GenBank/DDBJ databases">
        <title>Chryseobacterium aquaticum genome.</title>
        <authorList>
            <person name="Newman J.D."/>
            <person name="Ferguson M.B."/>
            <person name="Miller J.R."/>
        </authorList>
    </citation>
    <scope>NUCLEOTIDE SEQUENCE [LARGE SCALE GENOMIC DNA]</scope>
    <source>
        <strain evidence="1 2">KCTC 12483</strain>
    </source>
</reference>